<sequence>MPETNEEAFLGMYGMCLSDPACAEAYPNLVESLNDLFSALLAEPLSTESGLPVTAQALEQLILSSANQAGAVWRVRYLPRMITEMEEGRTELFEAISLMKYAEAETAPPPAFQLVEGHIGARRLLNRANSLAAQSDMLRDSAAALAQQAQDMAREAETSPASVFLRTLHQLEDAPYSTAIDAGYGAERVALPMRPATSDELGQFVQRNFSGIDAEILMSLVVQMAPDDIAEIFRRLRNLDRFTEQLHELAFALRLFTCNDSVPFNSAERALDRIEQYRIPGLTEREGRTMVFELGACDGFPTGTVDQDFHTPVTGNGSVPVMVFFRNE</sequence>
<reference evidence="1 2" key="1">
    <citation type="submission" date="2019-12" db="EMBL/GenBank/DDBJ databases">
        <title>Strain KN286 was isolated from seawater, which was collected from Caroline Seamount in the tropical western Pacific.</title>
        <authorList>
            <person name="Wang Q."/>
        </authorList>
    </citation>
    <scope>NUCLEOTIDE SEQUENCE [LARGE SCALE GENOMIC DNA]</scope>
    <source>
        <strain evidence="1 2">KN286</strain>
    </source>
</reference>
<evidence type="ECO:0000313" key="2">
    <source>
        <dbReference type="Proteomes" id="UP000436016"/>
    </source>
</evidence>
<keyword evidence="2" id="KW-1185">Reference proteome</keyword>
<gene>
    <name evidence="1" type="ORF">GSH16_10830</name>
</gene>
<dbReference type="Proteomes" id="UP000436016">
    <property type="component" value="Unassembled WGS sequence"/>
</dbReference>
<proteinExistence type="predicted"/>
<protein>
    <submittedName>
        <fullName evidence="1">Uncharacterized protein</fullName>
    </submittedName>
</protein>
<dbReference type="EMBL" id="WUWG01000003">
    <property type="protein sequence ID" value="MXU65945.1"/>
    <property type="molecule type" value="Genomic_DNA"/>
</dbReference>
<organism evidence="1 2">
    <name type="scientific">Oceanomicrobium pacificus</name>
    <dbReference type="NCBI Taxonomy" id="2692916"/>
    <lineage>
        <taxon>Bacteria</taxon>
        <taxon>Pseudomonadati</taxon>
        <taxon>Pseudomonadota</taxon>
        <taxon>Alphaproteobacteria</taxon>
        <taxon>Rhodobacterales</taxon>
        <taxon>Paracoccaceae</taxon>
        <taxon>Oceanomicrobium</taxon>
    </lineage>
</organism>
<dbReference type="AlphaFoldDB" id="A0A6B0TW21"/>
<comment type="caution">
    <text evidence="1">The sequence shown here is derived from an EMBL/GenBank/DDBJ whole genome shotgun (WGS) entry which is preliminary data.</text>
</comment>
<dbReference type="RefSeq" id="WP_160854878.1">
    <property type="nucleotide sequence ID" value="NZ_WUWG01000003.1"/>
</dbReference>
<name>A0A6B0TW21_9RHOB</name>
<accession>A0A6B0TW21</accession>
<evidence type="ECO:0000313" key="1">
    <source>
        <dbReference type="EMBL" id="MXU65945.1"/>
    </source>
</evidence>